<dbReference type="Proteomes" id="UP001255185">
    <property type="component" value="Unassembled WGS sequence"/>
</dbReference>
<gene>
    <name evidence="1" type="ORF">J2X31_003359</name>
</gene>
<sequence length="62" mass="7105">MMAEITLKFDARNPIAKKTIEYVLSLGLFKKVSGLDQALDDEKKGKVKKYKNSSELFKEVLR</sequence>
<evidence type="ECO:0000313" key="1">
    <source>
        <dbReference type="EMBL" id="MDR6969329.1"/>
    </source>
</evidence>
<accession>A0ABU1TTW7</accession>
<evidence type="ECO:0000313" key="2">
    <source>
        <dbReference type="Proteomes" id="UP001255185"/>
    </source>
</evidence>
<reference evidence="1 2" key="1">
    <citation type="submission" date="2023-07" db="EMBL/GenBank/DDBJ databases">
        <title>Sorghum-associated microbial communities from plants grown in Nebraska, USA.</title>
        <authorList>
            <person name="Schachtman D."/>
        </authorList>
    </citation>
    <scope>NUCLEOTIDE SEQUENCE [LARGE SCALE GENOMIC DNA]</scope>
    <source>
        <strain evidence="1 2">3773</strain>
    </source>
</reference>
<protein>
    <submittedName>
        <fullName evidence="1">Uncharacterized protein</fullName>
    </submittedName>
</protein>
<organism evidence="1 2">
    <name type="scientific">Flavobacterium arsenatis</name>
    <dbReference type="NCBI Taxonomy" id="1484332"/>
    <lineage>
        <taxon>Bacteria</taxon>
        <taxon>Pseudomonadati</taxon>
        <taxon>Bacteroidota</taxon>
        <taxon>Flavobacteriia</taxon>
        <taxon>Flavobacteriales</taxon>
        <taxon>Flavobacteriaceae</taxon>
        <taxon>Flavobacterium</taxon>
    </lineage>
</organism>
<dbReference type="RefSeq" id="WP_310028262.1">
    <property type="nucleotide sequence ID" value="NZ_JAVDVI010000018.1"/>
</dbReference>
<comment type="caution">
    <text evidence="1">The sequence shown here is derived from an EMBL/GenBank/DDBJ whole genome shotgun (WGS) entry which is preliminary data.</text>
</comment>
<keyword evidence="2" id="KW-1185">Reference proteome</keyword>
<dbReference type="EMBL" id="JAVDVI010000018">
    <property type="protein sequence ID" value="MDR6969329.1"/>
    <property type="molecule type" value="Genomic_DNA"/>
</dbReference>
<name>A0ABU1TTW7_9FLAO</name>
<proteinExistence type="predicted"/>